<accession>A0A834IK64</accession>
<reference evidence="1" key="1">
    <citation type="submission" date="2020-08" db="EMBL/GenBank/DDBJ databases">
        <title>Genome sequencing and assembly of the red palm weevil Rhynchophorus ferrugineus.</title>
        <authorList>
            <person name="Dias G.B."/>
            <person name="Bergman C.M."/>
            <person name="Manee M."/>
        </authorList>
    </citation>
    <scope>NUCLEOTIDE SEQUENCE</scope>
    <source>
        <strain evidence="1">AA-2017</strain>
        <tissue evidence="1">Whole larva</tissue>
    </source>
</reference>
<dbReference type="Proteomes" id="UP000625711">
    <property type="component" value="Unassembled WGS sequence"/>
</dbReference>
<name>A0A834IK64_RHYFE</name>
<dbReference type="EMBL" id="JAACXV010000372">
    <property type="protein sequence ID" value="KAF7279220.1"/>
    <property type="molecule type" value="Genomic_DNA"/>
</dbReference>
<evidence type="ECO:0000313" key="1">
    <source>
        <dbReference type="EMBL" id="KAF7279220.1"/>
    </source>
</evidence>
<dbReference type="AlphaFoldDB" id="A0A834IK64"/>
<sequence length="96" mass="11241">MRERANPAEIHLPPSLAAPLSSVSLAAPFLSRYGRFVFKDRPERRSWIYPGADWDRLEWRAADKNGMVVEEAAMTPSRGWKWRRKSLHLNREIWHG</sequence>
<gene>
    <name evidence="1" type="ORF">GWI33_007487</name>
</gene>
<proteinExistence type="predicted"/>
<protein>
    <submittedName>
        <fullName evidence="1">Uncharacterized protein</fullName>
    </submittedName>
</protein>
<comment type="caution">
    <text evidence="1">The sequence shown here is derived from an EMBL/GenBank/DDBJ whole genome shotgun (WGS) entry which is preliminary data.</text>
</comment>
<evidence type="ECO:0000313" key="2">
    <source>
        <dbReference type="Proteomes" id="UP000625711"/>
    </source>
</evidence>
<keyword evidence="2" id="KW-1185">Reference proteome</keyword>
<organism evidence="1 2">
    <name type="scientific">Rhynchophorus ferrugineus</name>
    <name type="common">Red palm weevil</name>
    <name type="synonym">Curculio ferrugineus</name>
    <dbReference type="NCBI Taxonomy" id="354439"/>
    <lineage>
        <taxon>Eukaryota</taxon>
        <taxon>Metazoa</taxon>
        <taxon>Ecdysozoa</taxon>
        <taxon>Arthropoda</taxon>
        <taxon>Hexapoda</taxon>
        <taxon>Insecta</taxon>
        <taxon>Pterygota</taxon>
        <taxon>Neoptera</taxon>
        <taxon>Endopterygota</taxon>
        <taxon>Coleoptera</taxon>
        <taxon>Polyphaga</taxon>
        <taxon>Cucujiformia</taxon>
        <taxon>Curculionidae</taxon>
        <taxon>Dryophthorinae</taxon>
        <taxon>Rhynchophorus</taxon>
    </lineage>
</organism>